<dbReference type="PROSITE" id="PS00134">
    <property type="entry name" value="TRYPSIN_HIS"/>
    <property type="match status" value="1"/>
</dbReference>
<dbReference type="GO" id="GO:0016192">
    <property type="term" value="P:vesicle-mediated transport"/>
    <property type="evidence" value="ECO:0007669"/>
    <property type="project" value="UniProtKB-ARBA"/>
</dbReference>
<dbReference type="PROSITE" id="PS50923">
    <property type="entry name" value="SUSHI"/>
    <property type="match status" value="1"/>
</dbReference>
<evidence type="ECO:0000256" key="1">
    <source>
        <dbReference type="ARBA" id="ARBA00004167"/>
    </source>
</evidence>
<evidence type="ECO:0000313" key="12">
    <source>
        <dbReference type="EMBL" id="JAT30256.1"/>
    </source>
</evidence>
<evidence type="ECO:0000256" key="5">
    <source>
        <dbReference type="ARBA" id="ARBA00022989"/>
    </source>
</evidence>
<evidence type="ECO:0000256" key="9">
    <source>
        <dbReference type="PROSITE-ProRule" id="PRU00302"/>
    </source>
</evidence>
<dbReference type="GO" id="GO:0005886">
    <property type="term" value="C:plasma membrane"/>
    <property type="evidence" value="ECO:0007669"/>
    <property type="project" value="TreeGrafter"/>
</dbReference>
<comment type="subcellular location">
    <subcellularLocation>
        <location evidence="2">Endomembrane system</location>
    </subcellularLocation>
    <subcellularLocation>
        <location evidence="1">Membrane</location>
        <topology evidence="1">Single-pass membrane protein</topology>
    </subcellularLocation>
</comment>
<evidence type="ECO:0000256" key="10">
    <source>
        <dbReference type="SAM" id="SignalP"/>
    </source>
</evidence>
<accession>A0A1B6M2U4</accession>
<dbReference type="PRINTS" id="PR00261">
    <property type="entry name" value="LDLRECEPTOR"/>
</dbReference>
<evidence type="ECO:0000256" key="2">
    <source>
        <dbReference type="ARBA" id="ARBA00004308"/>
    </source>
</evidence>
<dbReference type="EMBL" id="GEBQ01009721">
    <property type="protein sequence ID" value="JAT30256.1"/>
    <property type="molecule type" value="Transcribed_RNA"/>
</dbReference>
<dbReference type="SMART" id="SM00192">
    <property type="entry name" value="LDLa"/>
    <property type="match status" value="3"/>
</dbReference>
<keyword evidence="4" id="KW-0677">Repeat</keyword>
<feature type="disulfide bond" evidence="8">
    <location>
        <begin position="158"/>
        <end position="173"/>
    </location>
</feature>
<protein>
    <recommendedName>
        <fullName evidence="11">Sushi domain-containing protein</fullName>
    </recommendedName>
</protein>
<evidence type="ECO:0000256" key="6">
    <source>
        <dbReference type="ARBA" id="ARBA00023136"/>
    </source>
</evidence>
<feature type="disulfide bond" evidence="8">
    <location>
        <begin position="101"/>
        <end position="119"/>
    </location>
</feature>
<dbReference type="Pfam" id="PF00089">
    <property type="entry name" value="Trypsin"/>
    <property type="match status" value="1"/>
</dbReference>
<dbReference type="Gene3D" id="4.10.400.10">
    <property type="entry name" value="Low-density Lipoprotein Receptor"/>
    <property type="match status" value="3"/>
</dbReference>
<dbReference type="InterPro" id="IPR018114">
    <property type="entry name" value="TRYPSIN_HIS"/>
</dbReference>
<evidence type="ECO:0000256" key="7">
    <source>
        <dbReference type="ARBA" id="ARBA00023157"/>
    </source>
</evidence>
<evidence type="ECO:0000256" key="8">
    <source>
        <dbReference type="PROSITE-ProRule" id="PRU00124"/>
    </source>
</evidence>
<feature type="non-terminal residue" evidence="12">
    <location>
        <position position="347"/>
    </location>
</feature>
<proteinExistence type="predicted"/>
<evidence type="ECO:0000259" key="11">
    <source>
        <dbReference type="PROSITE" id="PS50923"/>
    </source>
</evidence>
<dbReference type="InterPro" id="IPR036055">
    <property type="entry name" value="LDL_receptor-like_sf"/>
</dbReference>
<feature type="signal peptide" evidence="10">
    <location>
        <begin position="1"/>
        <end position="15"/>
    </location>
</feature>
<comment type="caution">
    <text evidence="9">Lacks conserved residue(s) required for the propagation of feature annotation.</text>
</comment>
<keyword evidence="7 9" id="KW-1015">Disulfide bond</keyword>
<dbReference type="InterPro" id="IPR023415">
    <property type="entry name" value="LDLR_class-A_CS"/>
</dbReference>
<feature type="chain" id="PRO_5012678390" description="Sushi domain-containing protein" evidence="10">
    <location>
        <begin position="16"/>
        <end position="347"/>
    </location>
</feature>
<reference evidence="12" key="1">
    <citation type="submission" date="2015-11" db="EMBL/GenBank/DDBJ databases">
        <title>De novo transcriptome assembly of four potential Pierce s Disease insect vectors from Arizona vineyards.</title>
        <authorList>
            <person name="Tassone E.E."/>
        </authorList>
    </citation>
    <scope>NUCLEOTIDE SEQUENCE</scope>
</reference>
<dbReference type="GO" id="GO:0004252">
    <property type="term" value="F:serine-type endopeptidase activity"/>
    <property type="evidence" value="ECO:0007669"/>
    <property type="project" value="InterPro"/>
</dbReference>
<feature type="disulfide bond" evidence="9">
    <location>
        <begin position="253"/>
        <end position="280"/>
    </location>
</feature>
<keyword evidence="5" id="KW-1133">Transmembrane helix</keyword>
<sequence length="347" mass="37350">MLSLCVAVLIALVSASRPGWVSALDSDNVFIASVSGVNCSNGNPFITMTTCADRKACISTMQVCDGRKDCDDGSDETIGACRNVRTNICPEVAITGSQFQCKYGGSVEKAQFCDGKADCRDGSDEAECKRCHCKDSSSPSYPYFKCDYGACVEKSKRCDGTVDCVDGSDEEGCLNPPGARPATTSTTTTTTTTTTTLRTIPNIPTAPSRSSCRLPAHPDHGMWYVLCKKGDNKDCPDKPGDEVPHGTRLITDCRFKYALASGSGFSACSDGVWRPTAHNCTECGVSGKNFENFDDLLLIRNGEQSELGDFPWMTALYRKNKEGRWEQVCGGTLITPYIVLTAAHCVT</sequence>
<dbReference type="PROSITE" id="PS50068">
    <property type="entry name" value="LDLRA_2"/>
    <property type="match status" value="3"/>
</dbReference>
<organism evidence="12">
    <name type="scientific">Graphocephala atropunctata</name>
    <dbReference type="NCBI Taxonomy" id="36148"/>
    <lineage>
        <taxon>Eukaryota</taxon>
        <taxon>Metazoa</taxon>
        <taxon>Ecdysozoa</taxon>
        <taxon>Arthropoda</taxon>
        <taxon>Hexapoda</taxon>
        <taxon>Insecta</taxon>
        <taxon>Pterygota</taxon>
        <taxon>Neoptera</taxon>
        <taxon>Paraneoptera</taxon>
        <taxon>Hemiptera</taxon>
        <taxon>Auchenorrhyncha</taxon>
        <taxon>Membracoidea</taxon>
        <taxon>Cicadellidae</taxon>
        <taxon>Cicadellinae</taxon>
        <taxon>Cicadellini</taxon>
        <taxon>Graphocephala</taxon>
    </lineage>
</organism>
<dbReference type="SUPFAM" id="SSF50494">
    <property type="entry name" value="Trypsin-like serine proteases"/>
    <property type="match status" value="1"/>
</dbReference>
<dbReference type="Pfam" id="PF00057">
    <property type="entry name" value="Ldl_recept_a"/>
    <property type="match status" value="3"/>
</dbReference>
<dbReference type="Gene3D" id="2.40.10.10">
    <property type="entry name" value="Trypsin-like serine proteases"/>
    <property type="match status" value="1"/>
</dbReference>
<keyword evidence="3" id="KW-0812">Transmembrane</keyword>
<keyword evidence="6" id="KW-0472">Membrane</keyword>
<dbReference type="PANTHER" id="PTHR24270">
    <property type="entry name" value="LOW-DENSITY LIPOPROTEIN RECEPTOR-RELATED"/>
    <property type="match status" value="1"/>
</dbReference>
<dbReference type="CDD" id="cd00112">
    <property type="entry name" value="LDLa"/>
    <property type="match status" value="3"/>
</dbReference>
<dbReference type="AlphaFoldDB" id="A0A1B6M2U4"/>
<feature type="disulfide bond" evidence="8">
    <location>
        <begin position="146"/>
        <end position="164"/>
    </location>
</feature>
<feature type="domain" description="Sushi" evidence="11">
    <location>
        <begin position="233"/>
        <end position="282"/>
    </location>
</feature>
<dbReference type="SUPFAM" id="SSF57424">
    <property type="entry name" value="LDL receptor-like module"/>
    <property type="match status" value="3"/>
</dbReference>
<dbReference type="InterPro" id="IPR001254">
    <property type="entry name" value="Trypsin_dom"/>
</dbReference>
<dbReference type="InterPro" id="IPR000436">
    <property type="entry name" value="Sushi_SCR_CCP_dom"/>
</dbReference>
<keyword evidence="10" id="KW-0732">Signal</keyword>
<dbReference type="InterPro" id="IPR009003">
    <property type="entry name" value="Peptidase_S1_PA"/>
</dbReference>
<evidence type="ECO:0000256" key="3">
    <source>
        <dbReference type="ARBA" id="ARBA00022692"/>
    </source>
</evidence>
<dbReference type="PROSITE" id="PS01209">
    <property type="entry name" value="LDLRA_1"/>
    <property type="match status" value="2"/>
</dbReference>
<dbReference type="GO" id="GO:0012505">
    <property type="term" value="C:endomembrane system"/>
    <property type="evidence" value="ECO:0007669"/>
    <property type="project" value="UniProtKB-SubCell"/>
</dbReference>
<keyword evidence="9" id="KW-0768">Sushi</keyword>
<name>A0A1B6M2U4_9HEMI</name>
<feature type="disulfide bond" evidence="8">
    <location>
        <begin position="113"/>
        <end position="128"/>
    </location>
</feature>
<dbReference type="InterPro" id="IPR050685">
    <property type="entry name" value="LDLR"/>
</dbReference>
<dbReference type="InterPro" id="IPR043504">
    <property type="entry name" value="Peptidase_S1_PA_chymotrypsin"/>
</dbReference>
<evidence type="ECO:0000256" key="4">
    <source>
        <dbReference type="ARBA" id="ARBA00022737"/>
    </source>
</evidence>
<dbReference type="GO" id="GO:0006508">
    <property type="term" value="P:proteolysis"/>
    <property type="evidence" value="ECO:0007669"/>
    <property type="project" value="InterPro"/>
</dbReference>
<dbReference type="InterPro" id="IPR002172">
    <property type="entry name" value="LDrepeatLR_classA_rpt"/>
</dbReference>
<gene>
    <name evidence="12" type="ORF">g.36824</name>
</gene>